<gene>
    <name evidence="1" type="ORF">Zm00014a_035938</name>
</gene>
<sequence length="87" mass="10482">MLSSNTTFHEPLVKLLIQNNYYCIFFLWKIKNEPVFKLGVGHSWVEIETSTHTRKTLGRMWLHPWIKIFTHTRTLRVRYPSGFRFAD</sequence>
<accession>A0A3L6E9T7</accession>
<reference evidence="1" key="1">
    <citation type="journal article" date="2018" name="Nat. Genet.">
        <title>Extensive intraspecific gene order and gene structural variations between Mo17 and other maize genomes.</title>
        <authorList>
            <person name="Sun S."/>
            <person name="Zhou Y."/>
            <person name="Chen J."/>
            <person name="Shi J."/>
            <person name="Zhao H."/>
            <person name="Zhao H."/>
            <person name="Song W."/>
            <person name="Zhang M."/>
            <person name="Cui Y."/>
            <person name="Dong X."/>
            <person name="Liu H."/>
            <person name="Ma X."/>
            <person name="Jiao Y."/>
            <person name="Wang B."/>
            <person name="Wei X."/>
            <person name="Stein J.C."/>
            <person name="Glaubitz J.C."/>
            <person name="Lu F."/>
            <person name="Yu G."/>
            <person name="Liang C."/>
            <person name="Fengler K."/>
            <person name="Li B."/>
            <person name="Rafalski A."/>
            <person name="Schnable P.S."/>
            <person name="Ware D.H."/>
            <person name="Buckler E.S."/>
            <person name="Lai J."/>
        </authorList>
    </citation>
    <scope>NUCLEOTIDE SEQUENCE [LARGE SCALE GENOMIC DNA]</scope>
    <source>
        <tissue evidence="1">Seedling</tissue>
    </source>
</reference>
<proteinExistence type="predicted"/>
<dbReference type="AlphaFoldDB" id="A0A3L6E9T7"/>
<dbReference type="EMBL" id="NCVQ01000007">
    <property type="protein sequence ID" value="PWZ17328.1"/>
    <property type="molecule type" value="Genomic_DNA"/>
</dbReference>
<protein>
    <submittedName>
        <fullName evidence="1">Uncharacterized protein</fullName>
    </submittedName>
</protein>
<comment type="caution">
    <text evidence="1">The sequence shown here is derived from an EMBL/GenBank/DDBJ whole genome shotgun (WGS) entry which is preliminary data.</text>
</comment>
<dbReference type="Proteomes" id="UP000251960">
    <property type="component" value="Chromosome 6"/>
</dbReference>
<evidence type="ECO:0000313" key="1">
    <source>
        <dbReference type="EMBL" id="PWZ17328.1"/>
    </source>
</evidence>
<organism evidence="1">
    <name type="scientific">Zea mays</name>
    <name type="common">Maize</name>
    <dbReference type="NCBI Taxonomy" id="4577"/>
    <lineage>
        <taxon>Eukaryota</taxon>
        <taxon>Viridiplantae</taxon>
        <taxon>Streptophyta</taxon>
        <taxon>Embryophyta</taxon>
        <taxon>Tracheophyta</taxon>
        <taxon>Spermatophyta</taxon>
        <taxon>Magnoliopsida</taxon>
        <taxon>Liliopsida</taxon>
        <taxon>Poales</taxon>
        <taxon>Poaceae</taxon>
        <taxon>PACMAD clade</taxon>
        <taxon>Panicoideae</taxon>
        <taxon>Andropogonodae</taxon>
        <taxon>Andropogoneae</taxon>
        <taxon>Tripsacinae</taxon>
        <taxon>Zea</taxon>
    </lineage>
</organism>
<name>A0A3L6E9T7_MAIZE</name>